<keyword evidence="1" id="KW-1133">Transmembrane helix</keyword>
<evidence type="ECO:0000313" key="3">
    <source>
        <dbReference type="Proteomes" id="UP000813385"/>
    </source>
</evidence>
<comment type="caution">
    <text evidence="2">The sequence shown here is derived from an EMBL/GenBank/DDBJ whole genome shotgun (WGS) entry which is preliminary data.</text>
</comment>
<gene>
    <name evidence="2" type="ORF">B0T11DRAFT_19578</name>
</gene>
<reference evidence="2" key="1">
    <citation type="journal article" date="2021" name="Nat. Commun.">
        <title>Genetic determinants of endophytism in the Arabidopsis root mycobiome.</title>
        <authorList>
            <person name="Mesny F."/>
            <person name="Miyauchi S."/>
            <person name="Thiergart T."/>
            <person name="Pickel B."/>
            <person name="Atanasova L."/>
            <person name="Karlsson M."/>
            <person name="Huettel B."/>
            <person name="Barry K.W."/>
            <person name="Haridas S."/>
            <person name="Chen C."/>
            <person name="Bauer D."/>
            <person name="Andreopoulos W."/>
            <person name="Pangilinan J."/>
            <person name="LaButti K."/>
            <person name="Riley R."/>
            <person name="Lipzen A."/>
            <person name="Clum A."/>
            <person name="Drula E."/>
            <person name="Henrissat B."/>
            <person name="Kohler A."/>
            <person name="Grigoriev I.V."/>
            <person name="Martin F.M."/>
            <person name="Hacquard S."/>
        </authorList>
    </citation>
    <scope>NUCLEOTIDE SEQUENCE</scope>
    <source>
        <strain evidence="2">MPI-CAGE-AT-0016</strain>
    </source>
</reference>
<proteinExistence type="predicted"/>
<organism evidence="2 3">
    <name type="scientific">Plectosphaerella cucumerina</name>
    <dbReference type="NCBI Taxonomy" id="40658"/>
    <lineage>
        <taxon>Eukaryota</taxon>
        <taxon>Fungi</taxon>
        <taxon>Dikarya</taxon>
        <taxon>Ascomycota</taxon>
        <taxon>Pezizomycotina</taxon>
        <taxon>Sordariomycetes</taxon>
        <taxon>Hypocreomycetidae</taxon>
        <taxon>Glomerellales</taxon>
        <taxon>Plectosphaerellaceae</taxon>
        <taxon>Plectosphaerella</taxon>
    </lineage>
</organism>
<accession>A0A8K0XA12</accession>
<keyword evidence="3" id="KW-1185">Reference proteome</keyword>
<dbReference type="Proteomes" id="UP000813385">
    <property type="component" value="Unassembled WGS sequence"/>
</dbReference>
<evidence type="ECO:0000256" key="1">
    <source>
        <dbReference type="SAM" id="Phobius"/>
    </source>
</evidence>
<feature type="transmembrane region" description="Helical" evidence="1">
    <location>
        <begin position="55"/>
        <end position="77"/>
    </location>
</feature>
<keyword evidence="1" id="KW-0472">Membrane</keyword>
<evidence type="ECO:0000313" key="2">
    <source>
        <dbReference type="EMBL" id="KAH7376308.1"/>
    </source>
</evidence>
<name>A0A8K0XA12_9PEZI</name>
<keyword evidence="1" id="KW-0812">Transmembrane</keyword>
<dbReference type="EMBL" id="JAGPXD010000001">
    <property type="protein sequence ID" value="KAH7376308.1"/>
    <property type="molecule type" value="Genomic_DNA"/>
</dbReference>
<dbReference type="AlphaFoldDB" id="A0A8K0XA12"/>
<protein>
    <submittedName>
        <fullName evidence="2">Uncharacterized protein</fullName>
    </submittedName>
</protein>
<sequence length="264" mass="29400">MVDCGGVLSRRRISDAGALWVPEGSRRRWTRTGGAPEVRRKKHHRRRCGTRISRWSEVFISPGCLVLCLALSVGYPVRSVGTLAGMSIMPRVSRIPRDQQRKRITRWHGSCPVPLVTTFVMSPQPQAPGSSLIFLSWASQLGPQPRKGCDSSLSGESFCEAPDQWLHAAANHPTHPAVDFLTSSVTGWSRRWTELLRHNYHKRQHHRRTSRYDSIVVLPQYLCPRGGSLDSVIHRLSFARVGAPFHMVCGGGRPTRGAEIGEAG</sequence>